<keyword evidence="9" id="KW-1185">Reference proteome</keyword>
<dbReference type="PANTHER" id="PTHR11109:SF7">
    <property type="entry name" value="GTP CYCLOHYDROLASE 1"/>
    <property type="match status" value="1"/>
</dbReference>
<dbReference type="GO" id="GO:0005525">
    <property type="term" value="F:GTP binding"/>
    <property type="evidence" value="ECO:0007669"/>
    <property type="project" value="UniProtKB-KW"/>
</dbReference>
<dbReference type="AlphaFoldDB" id="A0A7Z0D2P8"/>
<dbReference type="NCBIfam" id="NF006825">
    <property type="entry name" value="PRK09347.1-2"/>
    <property type="match status" value="1"/>
</dbReference>
<dbReference type="InterPro" id="IPR020602">
    <property type="entry name" value="GTP_CycHdrlase_I_dom"/>
</dbReference>
<reference evidence="8 9" key="1">
    <citation type="submission" date="2020-07" db="EMBL/GenBank/DDBJ databases">
        <title>Sequencing the genomes of 1000 actinobacteria strains.</title>
        <authorList>
            <person name="Klenk H.-P."/>
        </authorList>
    </citation>
    <scope>NUCLEOTIDE SEQUENCE [LARGE SCALE GENOMIC DNA]</scope>
    <source>
        <strain evidence="8 9">DSM 26341</strain>
    </source>
</reference>
<dbReference type="HAMAP" id="MF_00223">
    <property type="entry name" value="FolE"/>
    <property type="match status" value="1"/>
</dbReference>
<dbReference type="PANTHER" id="PTHR11109">
    <property type="entry name" value="GTP CYCLOHYDROLASE I"/>
    <property type="match status" value="1"/>
</dbReference>
<evidence type="ECO:0000256" key="3">
    <source>
        <dbReference type="ARBA" id="ARBA00022563"/>
    </source>
</evidence>
<comment type="caution">
    <text evidence="8">The sequence shown here is derived from an EMBL/GenBank/DDBJ whole genome shotgun (WGS) entry which is preliminary data.</text>
</comment>
<feature type="domain" description="GTP cyclohydrolase I" evidence="7">
    <location>
        <begin position="46"/>
        <end position="218"/>
    </location>
</feature>
<dbReference type="NCBIfam" id="TIGR00063">
    <property type="entry name" value="folE"/>
    <property type="match status" value="1"/>
</dbReference>
<dbReference type="GO" id="GO:0006730">
    <property type="term" value="P:one-carbon metabolic process"/>
    <property type="evidence" value="ECO:0007669"/>
    <property type="project" value="UniProtKB-UniRule"/>
</dbReference>
<evidence type="ECO:0000259" key="7">
    <source>
        <dbReference type="Pfam" id="PF01227"/>
    </source>
</evidence>
<feature type="binding site" evidence="5">
    <location>
        <position position="114"/>
    </location>
    <ligand>
        <name>Zn(2+)</name>
        <dbReference type="ChEBI" id="CHEBI:29105"/>
    </ligand>
</feature>
<feature type="binding site" evidence="5">
    <location>
        <position position="111"/>
    </location>
    <ligand>
        <name>Zn(2+)</name>
        <dbReference type="ChEBI" id="CHEBI:29105"/>
    </ligand>
</feature>
<comment type="catalytic activity">
    <reaction evidence="1 5">
        <text>GTP + H2O = 7,8-dihydroneopterin 3'-triphosphate + formate + H(+)</text>
        <dbReference type="Rhea" id="RHEA:17473"/>
        <dbReference type="ChEBI" id="CHEBI:15377"/>
        <dbReference type="ChEBI" id="CHEBI:15378"/>
        <dbReference type="ChEBI" id="CHEBI:15740"/>
        <dbReference type="ChEBI" id="CHEBI:37565"/>
        <dbReference type="ChEBI" id="CHEBI:58462"/>
        <dbReference type="EC" id="3.5.4.16"/>
    </reaction>
</comment>
<dbReference type="GO" id="GO:0003934">
    <property type="term" value="F:GTP cyclohydrolase I activity"/>
    <property type="evidence" value="ECO:0007669"/>
    <property type="project" value="UniProtKB-UniRule"/>
</dbReference>
<keyword evidence="4 5" id="KW-0378">Hydrolase</keyword>
<dbReference type="Gene3D" id="3.30.1130.10">
    <property type="match status" value="1"/>
</dbReference>
<keyword evidence="3 5" id="KW-0554">One-carbon metabolism</keyword>
<dbReference type="UniPathway" id="UPA00848">
    <property type="reaction ID" value="UER00151"/>
</dbReference>
<evidence type="ECO:0000256" key="5">
    <source>
        <dbReference type="HAMAP-Rule" id="MF_00223"/>
    </source>
</evidence>
<dbReference type="FunFam" id="3.30.1130.10:FF:000001">
    <property type="entry name" value="GTP cyclohydrolase 1"/>
    <property type="match status" value="1"/>
</dbReference>
<dbReference type="GO" id="GO:0008270">
    <property type="term" value="F:zinc ion binding"/>
    <property type="evidence" value="ECO:0007669"/>
    <property type="project" value="UniProtKB-UniRule"/>
</dbReference>
<keyword evidence="5" id="KW-0342">GTP-binding</keyword>
<keyword evidence="5" id="KW-0479">Metal-binding</keyword>
<dbReference type="Pfam" id="PF01227">
    <property type="entry name" value="GTP_cyclohydroI"/>
    <property type="match status" value="1"/>
</dbReference>
<evidence type="ECO:0000313" key="8">
    <source>
        <dbReference type="EMBL" id="NYI67772.1"/>
    </source>
</evidence>
<dbReference type="Proteomes" id="UP000539111">
    <property type="component" value="Unassembled WGS sequence"/>
</dbReference>
<feature type="region of interest" description="Disordered" evidence="6">
    <location>
        <begin position="1"/>
        <end position="28"/>
    </location>
</feature>
<dbReference type="EC" id="3.5.4.16" evidence="5"/>
<dbReference type="InterPro" id="IPR001474">
    <property type="entry name" value="GTP_CycHdrlase_I"/>
</dbReference>
<dbReference type="GO" id="GO:0046654">
    <property type="term" value="P:tetrahydrofolate biosynthetic process"/>
    <property type="evidence" value="ECO:0007669"/>
    <property type="project" value="UniProtKB-UniRule"/>
</dbReference>
<organism evidence="8 9">
    <name type="scientific">Spelaeicoccus albus</name>
    <dbReference type="NCBI Taxonomy" id="1280376"/>
    <lineage>
        <taxon>Bacteria</taxon>
        <taxon>Bacillati</taxon>
        <taxon>Actinomycetota</taxon>
        <taxon>Actinomycetes</taxon>
        <taxon>Micrococcales</taxon>
        <taxon>Brevibacteriaceae</taxon>
        <taxon>Spelaeicoccus</taxon>
    </lineage>
</organism>
<keyword evidence="5" id="KW-0547">Nucleotide-binding</keyword>
<gene>
    <name evidence="5" type="primary">folE</name>
    <name evidence="8" type="ORF">BJY26_002078</name>
</gene>
<dbReference type="SUPFAM" id="SSF55620">
    <property type="entry name" value="Tetrahydrobiopterin biosynthesis enzymes-like"/>
    <property type="match status" value="1"/>
</dbReference>
<dbReference type="RefSeq" id="WP_179427979.1">
    <property type="nucleotide sequence ID" value="NZ_JACBZP010000001.1"/>
</dbReference>
<dbReference type="EMBL" id="JACBZP010000001">
    <property type="protein sequence ID" value="NYI67772.1"/>
    <property type="molecule type" value="Genomic_DNA"/>
</dbReference>
<comment type="similarity">
    <text evidence="5">Belongs to the GTP cyclohydrolase I family.</text>
</comment>
<evidence type="ECO:0000256" key="1">
    <source>
        <dbReference type="ARBA" id="ARBA00001052"/>
    </source>
</evidence>
<proteinExistence type="inferred from homology"/>
<name>A0A7Z0D2P8_9MICO</name>
<dbReference type="Gene3D" id="1.10.286.10">
    <property type="match status" value="1"/>
</dbReference>
<dbReference type="GO" id="GO:0005737">
    <property type="term" value="C:cytoplasm"/>
    <property type="evidence" value="ECO:0007669"/>
    <property type="project" value="TreeGrafter"/>
</dbReference>
<accession>A0A7Z0D2P8</accession>
<comment type="subunit">
    <text evidence="5">Homopolymer.</text>
</comment>
<evidence type="ECO:0000256" key="4">
    <source>
        <dbReference type="ARBA" id="ARBA00022801"/>
    </source>
</evidence>
<evidence type="ECO:0000256" key="6">
    <source>
        <dbReference type="SAM" id="MobiDB-lite"/>
    </source>
</evidence>
<feature type="binding site" evidence="5">
    <location>
        <position position="182"/>
    </location>
    <ligand>
        <name>Zn(2+)</name>
        <dbReference type="ChEBI" id="CHEBI:29105"/>
    </ligand>
</feature>
<dbReference type="InterPro" id="IPR043133">
    <property type="entry name" value="GTP-CH-I_C/QueF"/>
</dbReference>
<sequence>MSTVTETEFDGRRDLRSAAGAEAGSGVDGESALLRAAPAIERQAAQDAVRDLLTALGQDVDDPELEQTPRRVADALTEMLSPPLFSLTTFANTEKYDEMVVVRDIPVHSLCAHHMLPFTGIAHVAYLPGDRIVGLSKLARAVELFAHGLQVQERLTTQISNWLDETLRPRGVGVVIEAEHMCMSIRGVQARGARTLTSSLHGAMRTDPSTRAEFLSLVK</sequence>
<evidence type="ECO:0000256" key="2">
    <source>
        <dbReference type="ARBA" id="ARBA00005080"/>
    </source>
</evidence>
<protein>
    <recommendedName>
        <fullName evidence="5">GTP cyclohydrolase 1</fullName>
        <ecNumber evidence="5">3.5.4.16</ecNumber>
    </recommendedName>
    <alternativeName>
        <fullName evidence="5">GTP cyclohydrolase I</fullName>
        <shortName evidence="5">GTP-CH-I</shortName>
    </alternativeName>
</protein>
<dbReference type="NCBIfam" id="NF006826">
    <property type="entry name" value="PRK09347.1-3"/>
    <property type="match status" value="1"/>
</dbReference>
<dbReference type="InterPro" id="IPR043134">
    <property type="entry name" value="GTP-CH-I_N"/>
</dbReference>
<comment type="pathway">
    <text evidence="2 5">Cofactor biosynthesis; 7,8-dihydroneopterin triphosphate biosynthesis; 7,8-dihydroneopterin triphosphate from GTP: step 1/1.</text>
</comment>
<evidence type="ECO:0000313" key="9">
    <source>
        <dbReference type="Proteomes" id="UP000539111"/>
    </source>
</evidence>
<keyword evidence="5" id="KW-0862">Zinc</keyword>
<dbReference type="GO" id="GO:0006729">
    <property type="term" value="P:tetrahydrobiopterin biosynthetic process"/>
    <property type="evidence" value="ECO:0007669"/>
    <property type="project" value="TreeGrafter"/>
</dbReference>